<feature type="non-terminal residue" evidence="1">
    <location>
        <position position="1"/>
    </location>
</feature>
<evidence type="ECO:0000313" key="1">
    <source>
        <dbReference type="EMBL" id="CAA9475986.1"/>
    </source>
</evidence>
<organism evidence="1">
    <name type="scientific">uncultured Solirubrobacteraceae bacterium</name>
    <dbReference type="NCBI Taxonomy" id="1162706"/>
    <lineage>
        <taxon>Bacteria</taxon>
        <taxon>Bacillati</taxon>
        <taxon>Actinomycetota</taxon>
        <taxon>Thermoleophilia</taxon>
        <taxon>Solirubrobacterales</taxon>
        <taxon>Solirubrobacteraceae</taxon>
        <taxon>environmental samples</taxon>
    </lineage>
</organism>
<feature type="non-terminal residue" evidence="1">
    <location>
        <position position="32"/>
    </location>
</feature>
<dbReference type="EMBL" id="CADCVL010000182">
    <property type="protein sequence ID" value="CAA9475986.1"/>
    <property type="molecule type" value="Genomic_DNA"/>
</dbReference>
<accession>A0A6J4RS13</accession>
<sequence>APGRSGPPDALGVHLLALRRVLALAEGRGPVR</sequence>
<name>A0A6J4RS13_9ACTN</name>
<gene>
    <name evidence="1" type="ORF">AVDCRST_MAG65-1118</name>
</gene>
<dbReference type="AlphaFoldDB" id="A0A6J4RS13"/>
<proteinExistence type="predicted"/>
<reference evidence="1" key="1">
    <citation type="submission" date="2020-02" db="EMBL/GenBank/DDBJ databases">
        <authorList>
            <person name="Meier V. D."/>
        </authorList>
    </citation>
    <scope>NUCLEOTIDE SEQUENCE</scope>
    <source>
        <strain evidence="1">AVDCRST_MAG65</strain>
    </source>
</reference>
<protein>
    <submittedName>
        <fullName evidence="1">Uncharacterized protein</fullName>
    </submittedName>
</protein>